<dbReference type="Gene3D" id="3.40.50.150">
    <property type="entry name" value="Vaccinia Virus protein VP39"/>
    <property type="match status" value="1"/>
</dbReference>
<evidence type="ECO:0000259" key="4">
    <source>
        <dbReference type="Pfam" id="PF08241"/>
    </source>
</evidence>
<dbReference type="STRING" id="307972.A0A2G8KUQ3"/>
<keyword evidence="2 5" id="KW-0489">Methyltransferase</keyword>
<dbReference type="EMBL" id="MRZV01000359">
    <property type="protein sequence ID" value="PIK51721.1"/>
    <property type="molecule type" value="Genomic_DNA"/>
</dbReference>
<protein>
    <submittedName>
        <fullName evidence="5">Putative methyltransferase</fullName>
    </submittedName>
</protein>
<feature type="domain" description="Methyltransferase type 11" evidence="4">
    <location>
        <begin position="50"/>
        <end position="142"/>
    </location>
</feature>
<dbReference type="Proteomes" id="UP000230750">
    <property type="component" value="Unassembled WGS sequence"/>
</dbReference>
<comment type="caution">
    <text evidence="5">The sequence shown here is derived from an EMBL/GenBank/DDBJ whole genome shotgun (WGS) entry which is preliminary data.</text>
</comment>
<dbReference type="PANTHER" id="PTHR44942:SF4">
    <property type="entry name" value="METHYLTRANSFERASE TYPE 11 DOMAIN-CONTAINING PROTEIN"/>
    <property type="match status" value="1"/>
</dbReference>
<sequence length="281" mass="31426">MAESLFEDADIAKYYQAYRPDYAGLGIEKELISFMGRKLTRSENVNTLAIDVGCGSGQLTRVLAPMFTKVIGIDRSKSQINVAKEVTTEKNIEYVVNVAEDFSFLQDVSVDLVTSALAVHFFEPEPFFSEVDRVLKPGGCFLVLLGSLQGISLKTLTNDDKVNNYCSDMIKEVLGIGLQEMREDTKKAVTSGTYPAPKYADKHYFEVEASRKHGNIDEFVGFLKSSGGLIKHQKQHPDKENLIEKTKERLLLALADISSTPEETPVVVTFRMNCHLYRKPI</sequence>
<dbReference type="Pfam" id="PF08241">
    <property type="entry name" value="Methyltransf_11"/>
    <property type="match status" value="1"/>
</dbReference>
<comment type="similarity">
    <text evidence="1">Belongs to the methyltransferase superfamily.</text>
</comment>
<evidence type="ECO:0000256" key="1">
    <source>
        <dbReference type="ARBA" id="ARBA00008361"/>
    </source>
</evidence>
<keyword evidence="6" id="KW-1185">Reference proteome</keyword>
<dbReference type="InterPro" id="IPR029063">
    <property type="entry name" value="SAM-dependent_MTases_sf"/>
</dbReference>
<name>A0A2G8KUQ3_STIJA</name>
<proteinExistence type="inferred from homology"/>
<organism evidence="5 6">
    <name type="scientific">Stichopus japonicus</name>
    <name type="common">Sea cucumber</name>
    <dbReference type="NCBI Taxonomy" id="307972"/>
    <lineage>
        <taxon>Eukaryota</taxon>
        <taxon>Metazoa</taxon>
        <taxon>Echinodermata</taxon>
        <taxon>Eleutherozoa</taxon>
        <taxon>Echinozoa</taxon>
        <taxon>Holothuroidea</taxon>
        <taxon>Aspidochirotacea</taxon>
        <taxon>Aspidochirotida</taxon>
        <taxon>Stichopodidae</taxon>
        <taxon>Apostichopus</taxon>
    </lineage>
</organism>
<evidence type="ECO:0000313" key="6">
    <source>
        <dbReference type="Proteomes" id="UP000230750"/>
    </source>
</evidence>
<keyword evidence="3 5" id="KW-0808">Transferase</keyword>
<evidence type="ECO:0000256" key="3">
    <source>
        <dbReference type="ARBA" id="ARBA00022679"/>
    </source>
</evidence>
<accession>A0A2G8KUQ3</accession>
<evidence type="ECO:0000256" key="2">
    <source>
        <dbReference type="ARBA" id="ARBA00022603"/>
    </source>
</evidence>
<dbReference type="SUPFAM" id="SSF53335">
    <property type="entry name" value="S-adenosyl-L-methionine-dependent methyltransferases"/>
    <property type="match status" value="1"/>
</dbReference>
<dbReference type="InterPro" id="IPR051052">
    <property type="entry name" value="Diverse_substrate_MTase"/>
</dbReference>
<dbReference type="InterPro" id="IPR013216">
    <property type="entry name" value="Methyltransf_11"/>
</dbReference>
<evidence type="ECO:0000313" key="5">
    <source>
        <dbReference type="EMBL" id="PIK51721.1"/>
    </source>
</evidence>
<reference evidence="5 6" key="1">
    <citation type="journal article" date="2017" name="PLoS Biol.">
        <title>The sea cucumber genome provides insights into morphological evolution and visceral regeneration.</title>
        <authorList>
            <person name="Zhang X."/>
            <person name="Sun L."/>
            <person name="Yuan J."/>
            <person name="Sun Y."/>
            <person name="Gao Y."/>
            <person name="Zhang L."/>
            <person name="Li S."/>
            <person name="Dai H."/>
            <person name="Hamel J.F."/>
            <person name="Liu C."/>
            <person name="Yu Y."/>
            <person name="Liu S."/>
            <person name="Lin W."/>
            <person name="Guo K."/>
            <person name="Jin S."/>
            <person name="Xu P."/>
            <person name="Storey K.B."/>
            <person name="Huan P."/>
            <person name="Zhang T."/>
            <person name="Zhou Y."/>
            <person name="Zhang J."/>
            <person name="Lin C."/>
            <person name="Li X."/>
            <person name="Xing L."/>
            <person name="Huo D."/>
            <person name="Sun M."/>
            <person name="Wang L."/>
            <person name="Mercier A."/>
            <person name="Li F."/>
            <person name="Yang H."/>
            <person name="Xiang J."/>
        </authorList>
    </citation>
    <scope>NUCLEOTIDE SEQUENCE [LARGE SCALE GENOMIC DNA]</scope>
    <source>
        <strain evidence="5">Shaxun</strain>
        <tissue evidence="5">Muscle</tissue>
    </source>
</reference>
<dbReference type="CDD" id="cd02440">
    <property type="entry name" value="AdoMet_MTases"/>
    <property type="match status" value="1"/>
</dbReference>
<dbReference type="AlphaFoldDB" id="A0A2G8KUQ3"/>
<gene>
    <name evidence="5" type="ORF">BSL78_11394</name>
</gene>
<dbReference type="PANTHER" id="PTHR44942">
    <property type="entry name" value="METHYLTRANSF_11 DOMAIN-CONTAINING PROTEIN"/>
    <property type="match status" value="1"/>
</dbReference>
<dbReference type="OrthoDB" id="506498at2759"/>
<dbReference type="GO" id="GO:0008757">
    <property type="term" value="F:S-adenosylmethionine-dependent methyltransferase activity"/>
    <property type="evidence" value="ECO:0007669"/>
    <property type="project" value="InterPro"/>
</dbReference>
<dbReference type="GO" id="GO:0032259">
    <property type="term" value="P:methylation"/>
    <property type="evidence" value="ECO:0007669"/>
    <property type="project" value="UniProtKB-KW"/>
</dbReference>